<reference evidence="3" key="1">
    <citation type="submission" date="2024-06" db="EMBL/GenBank/DDBJ databases">
        <authorList>
            <person name="Ryan C."/>
        </authorList>
    </citation>
    <scope>NUCLEOTIDE SEQUENCE [LARGE SCALE GENOMIC DNA]</scope>
</reference>
<dbReference type="InterPro" id="IPR053772">
    <property type="entry name" value="At1g61320/At1g61330-like"/>
</dbReference>
<gene>
    <name evidence="2" type="ORF">URODEC1_LOCUS66060</name>
</gene>
<dbReference type="EMBL" id="OZ075136">
    <property type="protein sequence ID" value="CAL5002669.1"/>
    <property type="molecule type" value="Genomic_DNA"/>
</dbReference>
<dbReference type="Pfam" id="PF00646">
    <property type="entry name" value="F-box"/>
    <property type="match status" value="1"/>
</dbReference>
<dbReference type="SUPFAM" id="SSF81383">
    <property type="entry name" value="F-box domain"/>
    <property type="match status" value="1"/>
</dbReference>
<evidence type="ECO:0000259" key="1">
    <source>
        <dbReference type="PROSITE" id="PS50181"/>
    </source>
</evidence>
<proteinExistence type="predicted"/>
<dbReference type="SUPFAM" id="SSF52047">
    <property type="entry name" value="RNI-like"/>
    <property type="match status" value="1"/>
</dbReference>
<name>A0ABC9BJH3_9POAL</name>
<dbReference type="Gene3D" id="3.80.10.10">
    <property type="entry name" value="Ribonuclease Inhibitor"/>
    <property type="match status" value="1"/>
</dbReference>
<dbReference type="SMART" id="SM00256">
    <property type="entry name" value="FBOX"/>
    <property type="match status" value="1"/>
</dbReference>
<dbReference type="Proteomes" id="UP001497457">
    <property type="component" value="Chromosome 26rd"/>
</dbReference>
<accession>A0ABC9BJH3</accession>
<dbReference type="InterPro" id="IPR032675">
    <property type="entry name" value="LRR_dom_sf"/>
</dbReference>
<dbReference type="InterPro" id="IPR055357">
    <property type="entry name" value="LRR_At1g61320_AtMIF1"/>
</dbReference>
<dbReference type="PROSITE" id="PS50181">
    <property type="entry name" value="FBOX"/>
    <property type="match status" value="1"/>
</dbReference>
<dbReference type="PANTHER" id="PTHR34145:SF57">
    <property type="entry name" value="F-BOX DOMAIN-CONTAINING PROTEIN"/>
    <property type="match status" value="1"/>
</dbReference>
<dbReference type="PANTHER" id="PTHR34145">
    <property type="entry name" value="OS02G0105600 PROTEIN"/>
    <property type="match status" value="1"/>
</dbReference>
<sequence length="474" mass="54272">MKDLVGQKSGAGNIAAQPIHDTSRLSVKFEDLPLDVLYTIVSKLPPKEFARTSVLSSKWRCVSSVCPRLTFDDVEECKCSRGGLHQHTMAFIHETNAILQKHRGKVVETLEVRVYFADSLVRHLNNWVDFAVASQTKNLNLNLKPEWLWRNINNDRYVLPLEQFDNGSISRLQHMQLCFVSLKPPSQFKGFPNLRKLHISLLHVSRKDLEHMLSHCRSLVWLHIEGCHLYDNLILDSPLSNLLYLRIECCILTRLKFHAMNLATFQYEGDFIPIDLSHSLKLHSANIQFTKVDFQHVVLSLLSGLPNVQNLTFHMWWPHLEKQWLWETSLKLSCLRNLQLLLILPAHVENVLYLVSFLRATPFIENLEFHFSSYTLWLADGGPRRQDIGQCNKYNYLKNICVTGFKGARGQVELILHVVENAPALEAISVNTKQLASKEFWPYGKNGPPFEQAKRIATTALGVALPKGVKLCVI</sequence>
<evidence type="ECO:0000313" key="3">
    <source>
        <dbReference type="Proteomes" id="UP001497457"/>
    </source>
</evidence>
<dbReference type="InterPro" id="IPR036047">
    <property type="entry name" value="F-box-like_dom_sf"/>
</dbReference>
<reference evidence="2 3" key="2">
    <citation type="submission" date="2024-10" db="EMBL/GenBank/DDBJ databases">
        <authorList>
            <person name="Ryan C."/>
        </authorList>
    </citation>
    <scope>NUCLEOTIDE SEQUENCE [LARGE SCALE GENOMIC DNA]</scope>
</reference>
<organism evidence="2 3">
    <name type="scientific">Urochloa decumbens</name>
    <dbReference type="NCBI Taxonomy" id="240449"/>
    <lineage>
        <taxon>Eukaryota</taxon>
        <taxon>Viridiplantae</taxon>
        <taxon>Streptophyta</taxon>
        <taxon>Embryophyta</taxon>
        <taxon>Tracheophyta</taxon>
        <taxon>Spermatophyta</taxon>
        <taxon>Magnoliopsida</taxon>
        <taxon>Liliopsida</taxon>
        <taxon>Poales</taxon>
        <taxon>Poaceae</taxon>
        <taxon>PACMAD clade</taxon>
        <taxon>Panicoideae</taxon>
        <taxon>Panicodae</taxon>
        <taxon>Paniceae</taxon>
        <taxon>Melinidinae</taxon>
        <taxon>Urochloa</taxon>
    </lineage>
</organism>
<dbReference type="AlphaFoldDB" id="A0ABC9BJH3"/>
<dbReference type="InterPro" id="IPR001810">
    <property type="entry name" value="F-box_dom"/>
</dbReference>
<keyword evidence="3" id="KW-1185">Reference proteome</keyword>
<protein>
    <recommendedName>
        <fullName evidence="1">F-box domain-containing protein</fullName>
    </recommendedName>
</protein>
<dbReference type="Pfam" id="PF23622">
    <property type="entry name" value="LRR_At1g61320_AtMIF1"/>
    <property type="match status" value="1"/>
</dbReference>
<evidence type="ECO:0000313" key="2">
    <source>
        <dbReference type="EMBL" id="CAL5002669.1"/>
    </source>
</evidence>
<feature type="domain" description="F-box" evidence="1">
    <location>
        <begin position="26"/>
        <end position="74"/>
    </location>
</feature>